<dbReference type="AlphaFoldDB" id="A0A0A0NDM4"/>
<evidence type="ECO:0000259" key="2">
    <source>
        <dbReference type="Pfam" id="PF04149"/>
    </source>
</evidence>
<accession>A0A0A0NDM4</accession>
<dbReference type="HOGENOM" id="CLU_131550_2_0_11"/>
<dbReference type="STRING" id="1343740.M271_18955"/>
<dbReference type="Proteomes" id="UP000281594">
    <property type="component" value="Unassembled WGS sequence"/>
</dbReference>
<organism evidence="3 4">
    <name type="scientific">Streptomyces rapamycinicus (strain ATCC 29253 / DSM 41530 / NRRL 5491 / AYB-994)</name>
    <name type="common">Streptomyces hygroscopicus (strain ATCC 29253)</name>
    <dbReference type="NCBI Taxonomy" id="1343740"/>
    <lineage>
        <taxon>Bacteria</taxon>
        <taxon>Bacillati</taxon>
        <taxon>Actinomycetota</taxon>
        <taxon>Actinomycetes</taxon>
        <taxon>Kitasatosporales</taxon>
        <taxon>Streptomycetaceae</taxon>
        <taxon>Streptomyces</taxon>
        <taxon>Streptomyces violaceusniger group</taxon>
    </lineage>
</organism>
<feature type="region of interest" description="Disordered" evidence="1">
    <location>
        <begin position="1"/>
        <end position="28"/>
    </location>
</feature>
<name>A0A0A0NDM4_STRRN</name>
<protein>
    <recommendedName>
        <fullName evidence="2">DUF397 domain-containing protein</fullName>
    </recommendedName>
</protein>
<dbReference type="Pfam" id="PF04149">
    <property type="entry name" value="DUF397"/>
    <property type="match status" value="1"/>
</dbReference>
<feature type="domain" description="DUF397" evidence="2">
    <location>
        <begin position="16"/>
        <end position="70"/>
    </location>
</feature>
<dbReference type="InterPro" id="IPR007278">
    <property type="entry name" value="DUF397"/>
</dbReference>
<evidence type="ECO:0000256" key="1">
    <source>
        <dbReference type="SAM" id="MobiDB-lite"/>
    </source>
</evidence>
<dbReference type="EMBL" id="QYCY01000001">
    <property type="protein sequence ID" value="RLV81626.1"/>
    <property type="molecule type" value="Genomic_DNA"/>
</dbReference>
<reference evidence="3 4" key="1">
    <citation type="journal article" date="2018" name="J. Biol. Chem.">
        <title>Discovery of the actinoplanic acid pathway in Streptomyces rapamycinicus reveals a genetically conserved synergism with rapamycin.</title>
        <authorList>
            <person name="Mrak P."/>
            <person name="Krastel P."/>
            <person name="Pivk Lukancic P."/>
            <person name="Tao J."/>
            <person name="Pistorius D."/>
            <person name="Moore C.M."/>
        </authorList>
    </citation>
    <scope>NUCLEOTIDE SEQUENCE [LARGE SCALE GENOMIC DNA]</scope>
    <source>
        <strain evidence="3 4">NRRL 5491</strain>
    </source>
</reference>
<evidence type="ECO:0000313" key="4">
    <source>
        <dbReference type="Proteomes" id="UP000281594"/>
    </source>
</evidence>
<dbReference type="RefSeq" id="WP_020868769.1">
    <property type="nucleotide sequence ID" value="NC_022785.1"/>
</dbReference>
<comment type="caution">
    <text evidence="3">The sequence shown here is derived from an EMBL/GenBank/DDBJ whole genome shotgun (WGS) entry which is preliminary data.</text>
</comment>
<proteinExistence type="predicted"/>
<sequence>MVSSEHTVSDASTLTGWHKSSYSGGSTPQGECLEVAHGHTTVPVRDSKYPHGPALIFGPSAWSAFVSAVKLGKFPTT</sequence>
<gene>
    <name evidence="3" type="ORF">D3C57_124615</name>
</gene>
<evidence type="ECO:0000313" key="3">
    <source>
        <dbReference type="EMBL" id="RLV81626.1"/>
    </source>
</evidence>
<dbReference type="KEGG" id="src:M271_18955"/>